<sequence>MRNRDFEFDLDFMKLQNTNYLQYTSFKLTVIVGFLGCGKTTFIKNICQEFGTQKVAILQNEFSKEMGIEMPQLIKTGADVFELPNGCLCCSTKDGLVVAIEKILEHSTKFDWLLVEAAGTADPIELTGSFWLDYALESPLVLDGVLAITDASILKSIANFKSESHDPNAPAELIHIAATQLSVADVVIINKCDMYPVTTKDMEQLIALNPSAQTIQTNYCKVDIDMVLNLKMFATSRILTLEAERGGGFSHEHEFKSHFIKSRGVYSLTDVNAAISHLLWELPAPIYRFVFPLC</sequence>
<feature type="domain" description="CobW/HypB/UreG nucleotide-binding" evidence="1">
    <location>
        <begin position="28"/>
        <end position="213"/>
    </location>
</feature>
<evidence type="ECO:0000313" key="3">
    <source>
        <dbReference type="Proteomes" id="UP001214638"/>
    </source>
</evidence>
<dbReference type="Gene3D" id="3.40.50.300">
    <property type="entry name" value="P-loop containing nucleotide triphosphate hydrolases"/>
    <property type="match status" value="1"/>
</dbReference>
<dbReference type="KEGG" id="bdw:94336929"/>
<evidence type="ECO:0000313" key="2">
    <source>
        <dbReference type="EMBL" id="KAK2196034.1"/>
    </source>
</evidence>
<dbReference type="PANTHER" id="PTHR13748">
    <property type="entry name" value="COBW-RELATED"/>
    <property type="match status" value="1"/>
</dbReference>
<dbReference type="GO" id="GO:0016787">
    <property type="term" value="F:hydrolase activity"/>
    <property type="evidence" value="ECO:0007669"/>
    <property type="project" value="UniProtKB-KW"/>
</dbReference>
<dbReference type="InterPro" id="IPR027417">
    <property type="entry name" value="P-loop_NTPase"/>
</dbReference>
<gene>
    <name evidence="2" type="ORF">BdWA1_002632</name>
</gene>
<dbReference type="GeneID" id="94336929"/>
<dbReference type="AlphaFoldDB" id="A0AAD9PJI6"/>
<name>A0AAD9PJI6_9APIC</name>
<evidence type="ECO:0000259" key="1">
    <source>
        <dbReference type="Pfam" id="PF02492"/>
    </source>
</evidence>
<accession>A0AAD9PJI6</accession>
<dbReference type="Pfam" id="PF02492">
    <property type="entry name" value="cobW"/>
    <property type="match status" value="1"/>
</dbReference>
<proteinExistence type="predicted"/>
<dbReference type="CDD" id="cd03112">
    <property type="entry name" value="CobW-like"/>
    <property type="match status" value="1"/>
</dbReference>
<comment type="caution">
    <text evidence="2">The sequence shown here is derived from an EMBL/GenBank/DDBJ whole genome shotgun (WGS) entry which is preliminary data.</text>
</comment>
<reference evidence="2" key="1">
    <citation type="journal article" date="2023" name="Nat. Microbiol.">
        <title>Babesia duncani multi-omics identifies virulence factors and drug targets.</title>
        <authorList>
            <person name="Singh P."/>
            <person name="Lonardi S."/>
            <person name="Liang Q."/>
            <person name="Vydyam P."/>
            <person name="Khabirova E."/>
            <person name="Fang T."/>
            <person name="Gihaz S."/>
            <person name="Thekkiniath J."/>
            <person name="Munshi M."/>
            <person name="Abel S."/>
            <person name="Ciampossin L."/>
            <person name="Batugedara G."/>
            <person name="Gupta M."/>
            <person name="Lu X.M."/>
            <person name="Lenz T."/>
            <person name="Chakravarty S."/>
            <person name="Cornillot E."/>
            <person name="Hu Y."/>
            <person name="Ma W."/>
            <person name="Gonzalez L.M."/>
            <person name="Sanchez S."/>
            <person name="Estrada K."/>
            <person name="Sanchez-Flores A."/>
            <person name="Montero E."/>
            <person name="Harb O.S."/>
            <person name="Le Roch K.G."/>
            <person name="Mamoun C.B."/>
        </authorList>
    </citation>
    <scope>NUCLEOTIDE SEQUENCE</scope>
    <source>
        <strain evidence="2">WA1</strain>
    </source>
</reference>
<dbReference type="InterPro" id="IPR051316">
    <property type="entry name" value="Zinc-reg_GTPase_activator"/>
</dbReference>
<protein>
    <submittedName>
        <fullName evidence="2">Bifunctional P-loop containing nucleoside triphosphate hydrolase/CobW-HypB-UreG</fullName>
    </submittedName>
</protein>
<dbReference type="EMBL" id="JALLKP010000003">
    <property type="protein sequence ID" value="KAK2196034.1"/>
    <property type="molecule type" value="Genomic_DNA"/>
</dbReference>
<dbReference type="InterPro" id="IPR003495">
    <property type="entry name" value="CobW/HypB/UreG_nucleotide-bd"/>
</dbReference>
<dbReference type="RefSeq" id="XP_067802876.1">
    <property type="nucleotide sequence ID" value="XM_067947654.1"/>
</dbReference>
<dbReference type="SUPFAM" id="SSF52540">
    <property type="entry name" value="P-loop containing nucleoside triphosphate hydrolases"/>
    <property type="match status" value="1"/>
</dbReference>
<keyword evidence="2" id="KW-0378">Hydrolase</keyword>
<dbReference type="PANTHER" id="PTHR13748:SF31">
    <property type="entry name" value="ZINC-REGULATED GTPASE METALLOPROTEIN ACTIVATOR 1A-RELATED"/>
    <property type="match status" value="1"/>
</dbReference>
<dbReference type="GO" id="GO:0005737">
    <property type="term" value="C:cytoplasm"/>
    <property type="evidence" value="ECO:0007669"/>
    <property type="project" value="TreeGrafter"/>
</dbReference>
<keyword evidence="3" id="KW-1185">Reference proteome</keyword>
<organism evidence="2 3">
    <name type="scientific">Babesia duncani</name>
    <dbReference type="NCBI Taxonomy" id="323732"/>
    <lineage>
        <taxon>Eukaryota</taxon>
        <taxon>Sar</taxon>
        <taxon>Alveolata</taxon>
        <taxon>Apicomplexa</taxon>
        <taxon>Aconoidasida</taxon>
        <taxon>Piroplasmida</taxon>
        <taxon>Babesiidae</taxon>
        <taxon>Babesia</taxon>
    </lineage>
</organism>
<dbReference type="Proteomes" id="UP001214638">
    <property type="component" value="Unassembled WGS sequence"/>
</dbReference>